<name>A0A1H3M2H2_9MICO</name>
<evidence type="ECO:0000313" key="1">
    <source>
        <dbReference type="EMBL" id="SDY70910.1"/>
    </source>
</evidence>
<proteinExistence type="predicted"/>
<dbReference type="STRING" id="381665.SAMN05216554_1246"/>
<dbReference type="Proteomes" id="UP000198891">
    <property type="component" value="Unassembled WGS sequence"/>
</dbReference>
<reference evidence="1 2" key="1">
    <citation type="submission" date="2016-10" db="EMBL/GenBank/DDBJ databases">
        <authorList>
            <person name="de Groot N.N."/>
        </authorList>
    </citation>
    <scope>NUCLEOTIDE SEQUENCE [LARGE SCALE GENOMIC DNA]</scope>
    <source>
        <strain evidence="1 2">CGMCC 4.3491</strain>
    </source>
</reference>
<accession>A0A1H3M2H2</accession>
<organism evidence="1 2">
    <name type="scientific">Herbiconiux ginsengi</name>
    <dbReference type="NCBI Taxonomy" id="381665"/>
    <lineage>
        <taxon>Bacteria</taxon>
        <taxon>Bacillati</taxon>
        <taxon>Actinomycetota</taxon>
        <taxon>Actinomycetes</taxon>
        <taxon>Micrococcales</taxon>
        <taxon>Microbacteriaceae</taxon>
        <taxon>Herbiconiux</taxon>
    </lineage>
</organism>
<evidence type="ECO:0000313" key="2">
    <source>
        <dbReference type="Proteomes" id="UP000198891"/>
    </source>
</evidence>
<dbReference type="EMBL" id="FNPZ01000001">
    <property type="protein sequence ID" value="SDY70910.1"/>
    <property type="molecule type" value="Genomic_DNA"/>
</dbReference>
<gene>
    <name evidence="1" type="ORF">SAMN05216554_1246</name>
</gene>
<dbReference type="RefSeq" id="WP_092550222.1">
    <property type="nucleotide sequence ID" value="NZ_FNPZ01000001.1"/>
</dbReference>
<sequence length="142" mass="14740">MPDFTYGPVELLLVGFEGERPGPEIVDAFRDVVDAGTVRLLDLLFVTRSLDGDVTLLELEDAGDAIGLEEFALEATGLASAEDIEELAVQIPPGSSAALLVIELTWAKKLAGKLAGGGGVVISSERIPAPVVNEVLAAIAAE</sequence>
<dbReference type="Pfam" id="PF19850">
    <property type="entry name" value="DUF6325"/>
    <property type="match status" value="1"/>
</dbReference>
<dbReference type="AlphaFoldDB" id="A0A1H3M2H2"/>
<dbReference type="InterPro" id="IPR046288">
    <property type="entry name" value="DUF6325"/>
</dbReference>
<evidence type="ECO:0008006" key="3">
    <source>
        <dbReference type="Google" id="ProtNLM"/>
    </source>
</evidence>
<dbReference type="OrthoDB" id="4464342at2"/>
<keyword evidence="2" id="KW-1185">Reference proteome</keyword>
<protein>
    <recommendedName>
        <fullName evidence="3">DUF1269 domain-containing protein</fullName>
    </recommendedName>
</protein>